<organism evidence="5 6">
    <name type="scientific">Datura stramonium</name>
    <name type="common">Jimsonweed</name>
    <name type="synonym">Common thornapple</name>
    <dbReference type="NCBI Taxonomy" id="4076"/>
    <lineage>
        <taxon>Eukaryota</taxon>
        <taxon>Viridiplantae</taxon>
        <taxon>Streptophyta</taxon>
        <taxon>Embryophyta</taxon>
        <taxon>Tracheophyta</taxon>
        <taxon>Spermatophyta</taxon>
        <taxon>Magnoliopsida</taxon>
        <taxon>eudicotyledons</taxon>
        <taxon>Gunneridae</taxon>
        <taxon>Pentapetalae</taxon>
        <taxon>asterids</taxon>
        <taxon>lamiids</taxon>
        <taxon>Solanales</taxon>
        <taxon>Solanaceae</taxon>
        <taxon>Solanoideae</taxon>
        <taxon>Datureae</taxon>
        <taxon>Datura</taxon>
    </lineage>
</organism>
<keyword evidence="4" id="KW-0560">Oxidoreductase</keyword>
<accession>A0ABS8T945</accession>
<dbReference type="Proteomes" id="UP000823775">
    <property type="component" value="Unassembled WGS sequence"/>
</dbReference>
<feature type="non-terminal residue" evidence="5">
    <location>
        <position position="1"/>
    </location>
</feature>
<evidence type="ECO:0000256" key="2">
    <source>
        <dbReference type="ARBA" id="ARBA00022630"/>
    </source>
</evidence>
<dbReference type="PANTHER" id="PTHR42913">
    <property type="entry name" value="APOPTOSIS-INDUCING FACTOR 1"/>
    <property type="match status" value="1"/>
</dbReference>
<evidence type="ECO:0000256" key="1">
    <source>
        <dbReference type="ARBA" id="ARBA00001974"/>
    </source>
</evidence>
<proteinExistence type="predicted"/>
<evidence type="ECO:0000256" key="4">
    <source>
        <dbReference type="ARBA" id="ARBA00023002"/>
    </source>
</evidence>
<evidence type="ECO:0000313" key="6">
    <source>
        <dbReference type="Proteomes" id="UP000823775"/>
    </source>
</evidence>
<evidence type="ECO:0000256" key="3">
    <source>
        <dbReference type="ARBA" id="ARBA00022827"/>
    </source>
</evidence>
<dbReference type="InterPro" id="IPR036188">
    <property type="entry name" value="FAD/NAD-bd_sf"/>
</dbReference>
<evidence type="ECO:0000313" key="5">
    <source>
        <dbReference type="EMBL" id="MCD7467565.1"/>
    </source>
</evidence>
<dbReference type="Gene3D" id="3.50.50.100">
    <property type="match status" value="1"/>
</dbReference>
<keyword evidence="6" id="KW-1185">Reference proteome</keyword>
<protein>
    <submittedName>
        <fullName evidence="5">Uncharacterized protein</fullName>
    </submittedName>
</protein>
<keyword evidence="2" id="KW-0285">Flavoprotein</keyword>
<gene>
    <name evidence="5" type="ORF">HAX54_005086</name>
</gene>
<sequence>VAPQFSDLLAKTDVRFFKDRVKCLYPCDHLGTNAPTTGTVHLESSLLIEYDCHDLLSVVSLVFEHKQSSFSDKPYDIPLDARGQAETAETLRVEGHPRIFVVGDSSTFRGKNGKLLPATAQAAFQQADFAGWNLWAAINDRPLLPFRFVPYLLHQFAFWFCLLFVK</sequence>
<keyword evidence="3" id="KW-0274">FAD</keyword>
<comment type="cofactor">
    <cofactor evidence="1">
        <name>FAD</name>
        <dbReference type="ChEBI" id="CHEBI:57692"/>
    </cofactor>
</comment>
<name>A0ABS8T945_DATST</name>
<dbReference type="SUPFAM" id="SSF51905">
    <property type="entry name" value="FAD/NAD(P)-binding domain"/>
    <property type="match status" value="1"/>
</dbReference>
<comment type="caution">
    <text evidence="5">The sequence shown here is derived from an EMBL/GenBank/DDBJ whole genome shotgun (WGS) entry which is preliminary data.</text>
</comment>
<dbReference type="InterPro" id="IPR051169">
    <property type="entry name" value="NADH-Q_oxidoreductase"/>
</dbReference>
<reference evidence="5 6" key="1">
    <citation type="journal article" date="2021" name="BMC Genomics">
        <title>Datura genome reveals duplications of psychoactive alkaloid biosynthetic genes and high mutation rate following tissue culture.</title>
        <authorList>
            <person name="Rajewski A."/>
            <person name="Carter-House D."/>
            <person name="Stajich J."/>
            <person name="Litt A."/>
        </authorList>
    </citation>
    <scope>NUCLEOTIDE SEQUENCE [LARGE SCALE GENOMIC DNA]</scope>
    <source>
        <strain evidence="5">AR-01</strain>
    </source>
</reference>
<dbReference type="PANTHER" id="PTHR42913:SF4">
    <property type="entry name" value="ALTERNATIVE NAD(P)H-UBIQUINONE OXIDOREDUCTASE C1, CHLOROPLASTIC_MITOCHONDRIAL"/>
    <property type="match status" value="1"/>
</dbReference>
<dbReference type="EMBL" id="JACEIK010001246">
    <property type="protein sequence ID" value="MCD7467565.1"/>
    <property type="molecule type" value="Genomic_DNA"/>
</dbReference>